<proteinExistence type="predicted"/>
<sequence length="121" mass="13296">MRKKKQPARSLCKSVDSRMEELLSHQTQEADRFANRTRVLLAEIEVGSGKTDSRCLELLSVFPYMERRSAISICVLLSILSGVLGGAPNKMGFCTVKSVSCRGLAEPVRTPGSYTVTDSRS</sequence>
<evidence type="ECO:0000313" key="1">
    <source>
        <dbReference type="EMBL" id="RGI91083.1"/>
    </source>
</evidence>
<organism evidence="1 2">
    <name type="scientific">Anaerobutyricum hallii</name>
    <dbReference type="NCBI Taxonomy" id="39488"/>
    <lineage>
        <taxon>Bacteria</taxon>
        <taxon>Bacillati</taxon>
        <taxon>Bacillota</taxon>
        <taxon>Clostridia</taxon>
        <taxon>Lachnospirales</taxon>
        <taxon>Lachnospiraceae</taxon>
        <taxon>Anaerobutyricum</taxon>
    </lineage>
</organism>
<accession>A0A374NU62</accession>
<dbReference type="Proteomes" id="UP000262524">
    <property type="component" value="Unassembled WGS sequence"/>
</dbReference>
<dbReference type="RefSeq" id="WP_117982072.1">
    <property type="nucleotide sequence ID" value="NZ_QSOE01000012.1"/>
</dbReference>
<name>A0A374NU62_9FIRM</name>
<protein>
    <submittedName>
        <fullName evidence="1">Uncharacterized protein</fullName>
    </submittedName>
</protein>
<comment type="caution">
    <text evidence="1">The sequence shown here is derived from an EMBL/GenBank/DDBJ whole genome shotgun (WGS) entry which is preliminary data.</text>
</comment>
<dbReference type="AlphaFoldDB" id="A0A374NU62"/>
<gene>
    <name evidence="1" type="ORF">DXD91_03210</name>
</gene>
<dbReference type="EMBL" id="QSOE01000012">
    <property type="protein sequence ID" value="RGI91083.1"/>
    <property type="molecule type" value="Genomic_DNA"/>
</dbReference>
<reference evidence="1 2" key="1">
    <citation type="submission" date="2018-08" db="EMBL/GenBank/DDBJ databases">
        <title>A genome reference for cultivated species of the human gut microbiota.</title>
        <authorList>
            <person name="Zou Y."/>
            <person name="Xue W."/>
            <person name="Luo G."/>
        </authorList>
    </citation>
    <scope>NUCLEOTIDE SEQUENCE [LARGE SCALE GENOMIC DNA]</scope>
    <source>
        <strain evidence="1 2">TM10-1AC</strain>
    </source>
</reference>
<evidence type="ECO:0000313" key="2">
    <source>
        <dbReference type="Proteomes" id="UP000262524"/>
    </source>
</evidence>